<dbReference type="EMBL" id="CP017831">
    <property type="protein sequence ID" value="AOZ97015.1"/>
    <property type="molecule type" value="Genomic_DNA"/>
</dbReference>
<evidence type="ECO:0000256" key="4">
    <source>
        <dbReference type="ARBA" id="ARBA00022679"/>
    </source>
</evidence>
<evidence type="ECO:0000256" key="1">
    <source>
        <dbReference type="ARBA" id="ARBA00004776"/>
    </source>
</evidence>
<dbReference type="Pfam" id="PF00535">
    <property type="entry name" value="Glycos_transf_2"/>
    <property type="match status" value="1"/>
</dbReference>
<comment type="pathway">
    <text evidence="1">Cell wall biogenesis; cell wall polysaccharide biosynthesis.</text>
</comment>
<dbReference type="PANTHER" id="PTHR43179">
    <property type="entry name" value="RHAMNOSYLTRANSFERASE WBBL"/>
    <property type="match status" value="1"/>
</dbReference>
<protein>
    <submittedName>
        <fullName evidence="6">Glycosyl transferase GT2 family</fullName>
    </submittedName>
</protein>
<dbReference type="InterPro" id="IPR029044">
    <property type="entry name" value="Nucleotide-diphossugar_trans"/>
</dbReference>
<sequence length="291" mass="33865">MILNYNTENETIDCIDSILKNVKEYEIVVVDNCSEDKSGKKLKEKYSDTDHITVLINEDNYGFSKGMNVGYRFLKEEKKCDYICMANSDTVVETSCFEELIKDDFKENDAAVIGPKILIDEPGAIGKNPYLIDKLTPAEKLIQLERAEKFRKRKHFFASLGILGLYEKISKAKKKVLSKQDIEPYYSAQDELVIDTAVNGAFIIFTPNYVEKFDGLEELTFMYGEEWLLYDRCHENNLKIMYDPRIVVKHIGGRATNNKMNYSRSYLKKSKIEHERYIALRHYIMEKYGIK</sequence>
<dbReference type="GO" id="GO:0016757">
    <property type="term" value="F:glycosyltransferase activity"/>
    <property type="evidence" value="ECO:0007669"/>
    <property type="project" value="UniProtKB-KW"/>
</dbReference>
<organism evidence="6 7">
    <name type="scientific">Butyrivibrio hungatei</name>
    <dbReference type="NCBI Taxonomy" id="185008"/>
    <lineage>
        <taxon>Bacteria</taxon>
        <taxon>Bacillati</taxon>
        <taxon>Bacillota</taxon>
        <taxon>Clostridia</taxon>
        <taxon>Lachnospirales</taxon>
        <taxon>Lachnospiraceae</taxon>
        <taxon>Butyrivibrio</taxon>
    </lineage>
</organism>
<name>A0A1D9P4C2_9FIRM</name>
<evidence type="ECO:0000313" key="7">
    <source>
        <dbReference type="Proteomes" id="UP000179284"/>
    </source>
</evidence>
<feature type="domain" description="Glycosyltransferase 2-like" evidence="5">
    <location>
        <begin position="2"/>
        <end position="132"/>
    </location>
</feature>
<dbReference type="PANTHER" id="PTHR43179:SF12">
    <property type="entry name" value="GALACTOFURANOSYLTRANSFERASE GLFT2"/>
    <property type="match status" value="1"/>
</dbReference>
<evidence type="ECO:0000313" key="6">
    <source>
        <dbReference type="EMBL" id="AOZ97015.1"/>
    </source>
</evidence>
<gene>
    <name evidence="6" type="ORF">bhn_I1982</name>
</gene>
<dbReference type="SUPFAM" id="SSF53448">
    <property type="entry name" value="Nucleotide-diphospho-sugar transferases"/>
    <property type="match status" value="1"/>
</dbReference>
<reference evidence="7" key="1">
    <citation type="submission" date="2016-10" db="EMBL/GenBank/DDBJ databases">
        <title>The complete genome sequence of the rumen bacterium Butyrivibrio hungatei MB2003.</title>
        <authorList>
            <person name="Palevich N."/>
            <person name="Kelly W.J."/>
            <person name="Leahy S.C."/>
            <person name="Altermann E."/>
            <person name="Rakonjac J."/>
            <person name="Attwood G.T."/>
        </authorList>
    </citation>
    <scope>NUCLEOTIDE SEQUENCE [LARGE SCALE GENOMIC DNA]</scope>
    <source>
        <strain evidence="7">MB2003</strain>
    </source>
</reference>
<proteinExistence type="inferred from homology"/>
<evidence type="ECO:0000259" key="5">
    <source>
        <dbReference type="Pfam" id="PF00535"/>
    </source>
</evidence>
<dbReference type="Gene3D" id="3.90.550.10">
    <property type="entry name" value="Spore Coat Polysaccharide Biosynthesis Protein SpsA, Chain A"/>
    <property type="match status" value="1"/>
</dbReference>
<dbReference type="KEGG" id="bhu:bhn_I1982"/>
<accession>A0A1D9P4C2</accession>
<evidence type="ECO:0000256" key="3">
    <source>
        <dbReference type="ARBA" id="ARBA00022676"/>
    </source>
</evidence>
<evidence type="ECO:0000256" key="2">
    <source>
        <dbReference type="ARBA" id="ARBA00006739"/>
    </source>
</evidence>
<dbReference type="AlphaFoldDB" id="A0A1D9P4C2"/>
<dbReference type="Proteomes" id="UP000179284">
    <property type="component" value="Chromosome I"/>
</dbReference>
<keyword evidence="7" id="KW-1185">Reference proteome</keyword>
<dbReference type="InterPro" id="IPR001173">
    <property type="entry name" value="Glyco_trans_2-like"/>
</dbReference>
<keyword evidence="3" id="KW-0328">Glycosyltransferase</keyword>
<keyword evidence="4 6" id="KW-0808">Transferase</keyword>
<comment type="similarity">
    <text evidence="2">Belongs to the glycosyltransferase 2 family.</text>
</comment>